<organism evidence="2 3">
    <name type="scientific">Sphingobacterium populi</name>
    <dbReference type="NCBI Taxonomy" id="1812824"/>
    <lineage>
        <taxon>Bacteria</taxon>
        <taxon>Pseudomonadati</taxon>
        <taxon>Bacteroidota</taxon>
        <taxon>Sphingobacteriia</taxon>
        <taxon>Sphingobacteriales</taxon>
        <taxon>Sphingobacteriaceae</taxon>
        <taxon>Sphingobacterium</taxon>
    </lineage>
</organism>
<comment type="similarity">
    <text evidence="1">Belongs to the RutC family.</text>
</comment>
<protein>
    <submittedName>
        <fullName evidence="2">RidA family protein</fullName>
        <ecNumber evidence="2">3.5.-.-</ecNumber>
    </submittedName>
</protein>
<accession>A0ABW5U7W5</accession>
<proteinExistence type="inferred from homology"/>
<dbReference type="SUPFAM" id="SSF55298">
    <property type="entry name" value="YjgF-like"/>
    <property type="match status" value="1"/>
</dbReference>
<dbReference type="PANTHER" id="PTHR11803">
    <property type="entry name" value="2-IMINOBUTANOATE/2-IMINOPROPANOATE DEAMINASE RIDA"/>
    <property type="match status" value="1"/>
</dbReference>
<reference evidence="3" key="1">
    <citation type="journal article" date="2019" name="Int. J. Syst. Evol. Microbiol.">
        <title>The Global Catalogue of Microorganisms (GCM) 10K type strain sequencing project: providing services to taxonomists for standard genome sequencing and annotation.</title>
        <authorList>
            <consortium name="The Broad Institute Genomics Platform"/>
            <consortium name="The Broad Institute Genome Sequencing Center for Infectious Disease"/>
            <person name="Wu L."/>
            <person name="Ma J."/>
        </authorList>
    </citation>
    <scope>NUCLEOTIDE SEQUENCE [LARGE SCALE GENOMIC DNA]</scope>
    <source>
        <strain evidence="3">KCTC 42247</strain>
    </source>
</reference>
<keyword evidence="3" id="KW-1185">Reference proteome</keyword>
<dbReference type="RefSeq" id="WP_066753002.1">
    <property type="nucleotide sequence ID" value="NZ_JBHUMB010000005.1"/>
</dbReference>
<dbReference type="GO" id="GO:0016787">
    <property type="term" value="F:hydrolase activity"/>
    <property type="evidence" value="ECO:0007669"/>
    <property type="project" value="UniProtKB-KW"/>
</dbReference>
<dbReference type="Pfam" id="PF01042">
    <property type="entry name" value="Ribonuc_L-PSP"/>
    <property type="match status" value="1"/>
</dbReference>
<gene>
    <name evidence="2" type="ORF">ACFSQ6_00680</name>
</gene>
<evidence type="ECO:0000256" key="1">
    <source>
        <dbReference type="ARBA" id="ARBA00010552"/>
    </source>
</evidence>
<sequence length="137" mass="15082">MSITNRQTSNPTELFDPTPYGFAHSIKVENPAAICFISGQSGGTGRNHELSPDFRTQVRAALQNLKLQLEAQSFDLQDVVKITLLIVDHNADKLAIWSEEAGMMWDKTALPTSTLIPVQQLALSGMLFEIDAIAQKI</sequence>
<dbReference type="InterPro" id="IPR006175">
    <property type="entry name" value="YjgF/YER057c/UK114"/>
</dbReference>
<dbReference type="PANTHER" id="PTHR11803:SF58">
    <property type="entry name" value="PROTEIN HMF1-RELATED"/>
    <property type="match status" value="1"/>
</dbReference>
<evidence type="ECO:0000313" key="2">
    <source>
        <dbReference type="EMBL" id="MFD2741902.1"/>
    </source>
</evidence>
<comment type="caution">
    <text evidence="2">The sequence shown here is derived from an EMBL/GenBank/DDBJ whole genome shotgun (WGS) entry which is preliminary data.</text>
</comment>
<evidence type="ECO:0000313" key="3">
    <source>
        <dbReference type="Proteomes" id="UP001597418"/>
    </source>
</evidence>
<dbReference type="CDD" id="cd00448">
    <property type="entry name" value="YjgF_YER057c_UK114_family"/>
    <property type="match status" value="1"/>
</dbReference>
<dbReference type="Gene3D" id="3.30.1330.40">
    <property type="entry name" value="RutC-like"/>
    <property type="match status" value="1"/>
</dbReference>
<dbReference type="Proteomes" id="UP001597418">
    <property type="component" value="Unassembled WGS sequence"/>
</dbReference>
<dbReference type="EC" id="3.5.-.-" evidence="2"/>
<dbReference type="InterPro" id="IPR035959">
    <property type="entry name" value="RutC-like_sf"/>
</dbReference>
<dbReference type="EMBL" id="JBHUMB010000005">
    <property type="protein sequence ID" value="MFD2741902.1"/>
    <property type="molecule type" value="Genomic_DNA"/>
</dbReference>
<keyword evidence="2" id="KW-0378">Hydrolase</keyword>
<name>A0ABW5U7W5_9SPHI</name>